<dbReference type="GO" id="GO:0071555">
    <property type="term" value="P:cell wall organization"/>
    <property type="evidence" value="ECO:0007669"/>
    <property type="project" value="UniProtKB-KW"/>
</dbReference>
<keyword evidence="7" id="KW-1133">Transmembrane helix</keyword>
<evidence type="ECO:0000256" key="4">
    <source>
        <dbReference type="ARBA" id="ARBA00022692"/>
    </source>
</evidence>
<evidence type="ECO:0000256" key="9">
    <source>
        <dbReference type="ARBA" id="ARBA00023180"/>
    </source>
</evidence>
<protein>
    <recommendedName>
        <fullName evidence="14">glucan 1,3-beta-glucosidase</fullName>
        <ecNumber evidence="14">3.2.1.58</ecNumber>
    </recommendedName>
    <alternativeName>
        <fullName evidence="15">Exo-1,3-beta-glucanase D</fullName>
    </alternativeName>
</protein>
<evidence type="ECO:0000313" key="18">
    <source>
        <dbReference type="EMBL" id="CAD9770033.1"/>
    </source>
</evidence>
<keyword evidence="4" id="KW-0812">Transmembrane</keyword>
<dbReference type="PANTHER" id="PTHR31297">
    <property type="entry name" value="GLUCAN ENDO-1,6-BETA-GLUCOSIDASE B"/>
    <property type="match status" value="1"/>
</dbReference>
<dbReference type="Gene3D" id="3.20.20.80">
    <property type="entry name" value="Glycosidases"/>
    <property type="match status" value="1"/>
</dbReference>
<dbReference type="PANTHER" id="PTHR31297:SF34">
    <property type="entry name" value="GLUCAN 1,3-BETA-GLUCOSIDASE 2"/>
    <property type="match status" value="1"/>
</dbReference>
<dbReference type="InterPro" id="IPR050386">
    <property type="entry name" value="Glycosyl_hydrolase_5"/>
</dbReference>
<evidence type="ECO:0000256" key="2">
    <source>
        <dbReference type="ARBA" id="ARBA00005641"/>
    </source>
</evidence>
<keyword evidence="8" id="KW-0472">Membrane</keyword>
<dbReference type="InterPro" id="IPR001547">
    <property type="entry name" value="Glyco_hydro_5"/>
</dbReference>
<dbReference type="GO" id="GO:0005576">
    <property type="term" value="C:extracellular region"/>
    <property type="evidence" value="ECO:0007669"/>
    <property type="project" value="TreeGrafter"/>
</dbReference>
<keyword evidence="5 16" id="KW-0378">Hydrolase</keyword>
<keyword evidence="3" id="KW-1003">Cell membrane</keyword>
<keyword evidence="10 16" id="KW-0326">Glycosidase</keyword>
<evidence type="ECO:0000256" key="6">
    <source>
        <dbReference type="ARBA" id="ARBA00022968"/>
    </source>
</evidence>
<evidence type="ECO:0000256" key="14">
    <source>
        <dbReference type="ARBA" id="ARBA00038929"/>
    </source>
</evidence>
<dbReference type="SUPFAM" id="SSF51445">
    <property type="entry name" value="(Trans)glycosidases"/>
    <property type="match status" value="1"/>
</dbReference>
<keyword evidence="9" id="KW-0325">Glycoprotein</keyword>
<dbReference type="GO" id="GO:0009251">
    <property type="term" value="P:glucan catabolic process"/>
    <property type="evidence" value="ECO:0007669"/>
    <property type="project" value="TreeGrafter"/>
</dbReference>
<evidence type="ECO:0000256" key="13">
    <source>
        <dbReference type="ARBA" id="ARBA00037126"/>
    </source>
</evidence>
<evidence type="ECO:0000256" key="16">
    <source>
        <dbReference type="RuleBase" id="RU361153"/>
    </source>
</evidence>
<dbReference type="GO" id="GO:0009986">
    <property type="term" value="C:cell surface"/>
    <property type="evidence" value="ECO:0007669"/>
    <property type="project" value="TreeGrafter"/>
</dbReference>
<evidence type="ECO:0000259" key="17">
    <source>
        <dbReference type="Pfam" id="PF00150"/>
    </source>
</evidence>
<dbReference type="EC" id="3.2.1.58" evidence="14"/>
<comment type="function">
    <text evidence="13">Glucosidase involved in the degradation of cellulosic biomass. Active on lichenan.</text>
</comment>
<gene>
    <name evidence="18" type="ORF">LSP00402_LOCUS14017</name>
</gene>
<comment type="similarity">
    <text evidence="2 16">Belongs to the glycosyl hydrolase 5 (cellulase A) family.</text>
</comment>
<evidence type="ECO:0000256" key="10">
    <source>
        <dbReference type="ARBA" id="ARBA00023295"/>
    </source>
</evidence>
<evidence type="ECO:0000256" key="12">
    <source>
        <dbReference type="ARBA" id="ARBA00036824"/>
    </source>
</evidence>
<proteinExistence type="inferred from homology"/>
<evidence type="ECO:0000256" key="8">
    <source>
        <dbReference type="ARBA" id="ARBA00023136"/>
    </source>
</evidence>
<reference evidence="18" key="1">
    <citation type="submission" date="2021-01" db="EMBL/GenBank/DDBJ databases">
        <authorList>
            <person name="Corre E."/>
            <person name="Pelletier E."/>
            <person name="Niang G."/>
            <person name="Scheremetjew M."/>
            <person name="Finn R."/>
            <person name="Kale V."/>
            <person name="Holt S."/>
            <person name="Cochrane G."/>
            <person name="Meng A."/>
            <person name="Brown T."/>
            <person name="Cohen L."/>
        </authorList>
    </citation>
    <scope>NUCLEOTIDE SEQUENCE</scope>
    <source>
        <strain evidence="18">CCMP622</strain>
    </source>
</reference>
<feature type="domain" description="Glycoside hydrolase family 5" evidence="17">
    <location>
        <begin position="206"/>
        <end position="439"/>
    </location>
</feature>
<dbReference type="GO" id="GO:0004338">
    <property type="term" value="F:glucan exo-1,3-beta-glucosidase activity"/>
    <property type="evidence" value="ECO:0007669"/>
    <property type="project" value="UniProtKB-EC"/>
</dbReference>
<keyword evidence="11" id="KW-0961">Cell wall biogenesis/degradation</keyword>
<dbReference type="AlphaFoldDB" id="A0A7S2XF99"/>
<comment type="catalytic activity">
    <reaction evidence="12">
        <text>Successive hydrolysis of beta-D-glucose units from the non-reducing ends of (1-&gt;3)-beta-D-glucans, releasing alpha-glucose.</text>
        <dbReference type="EC" id="3.2.1.58"/>
    </reaction>
</comment>
<name>A0A7S2XF99_9EUKA</name>
<comment type="subcellular location">
    <subcellularLocation>
        <location evidence="1">Cell membrane</location>
        <topology evidence="1">Single-pass type II membrane protein</topology>
    </subcellularLocation>
</comment>
<dbReference type="Pfam" id="PF00150">
    <property type="entry name" value="Cellulase"/>
    <property type="match status" value="1"/>
</dbReference>
<evidence type="ECO:0000256" key="7">
    <source>
        <dbReference type="ARBA" id="ARBA00022989"/>
    </source>
</evidence>
<dbReference type="InterPro" id="IPR017853">
    <property type="entry name" value="GH"/>
</dbReference>
<evidence type="ECO:0000256" key="3">
    <source>
        <dbReference type="ARBA" id="ARBA00022475"/>
    </source>
</evidence>
<accession>A0A7S2XF99</accession>
<keyword evidence="6" id="KW-0735">Signal-anchor</keyword>
<dbReference type="EMBL" id="HBHP01022531">
    <property type="protein sequence ID" value="CAD9770033.1"/>
    <property type="molecule type" value="Transcribed_RNA"/>
</dbReference>
<sequence>MAEAPLAAQVLVGKYNKSIEEEVNRAGVLFSEMSCRLSKRVNAENIVSYQDNLGQIWGSACGLNRGIFTLAKYPGKTFNCGKLPEDWNAPNGVSDLFKPGRDMIADLGYLDDYMGGVFNTTAGIGPSSCAFQNLAHLWCGEKRFMPWRRTPWASRLGHKPLRGVNLGGLFVLEPWICPGFADWGDEIRDQYTYCKNESVSLSTKTNKLKDHWASFYSEDDFKLMSKYGINTARMPVGWWYFAEATGLDPLHYITPDNDIMVDMDHPITKVISWAYKHNIQIILDLHGAPGSQNGLDNSGIRSMDPDAERWGDNWFFSEDFREMTVMTLKTMTHYINMLNKNGLSNVIMLELMNEPWVFGDMSVVRDFYVDAVTEIRKINNTLPILVCDAFRHDEWHWLLRRRGFSFENIYMDTHLYHAFNPSDVASDNPHDDMMKQITASDMACGYGSLLRYKTCSSLPTMTGEWSLAIDDCMKFLTGSTSSANQFTDFGQCKNLKERNTPQWTALIKDFAARQRAVFEKELGWVFWTWKVDKEASKDISAPLWSYSMAVEAGYFPDNLNTEADVTKGCDHPVDLTKVVLPPPVTN</sequence>
<evidence type="ECO:0000256" key="5">
    <source>
        <dbReference type="ARBA" id="ARBA00022801"/>
    </source>
</evidence>
<dbReference type="GO" id="GO:0005886">
    <property type="term" value="C:plasma membrane"/>
    <property type="evidence" value="ECO:0007669"/>
    <property type="project" value="UniProtKB-SubCell"/>
</dbReference>
<evidence type="ECO:0000256" key="15">
    <source>
        <dbReference type="ARBA" id="ARBA00041260"/>
    </source>
</evidence>
<organism evidence="18">
    <name type="scientific">Lotharella oceanica</name>
    <dbReference type="NCBI Taxonomy" id="641309"/>
    <lineage>
        <taxon>Eukaryota</taxon>
        <taxon>Sar</taxon>
        <taxon>Rhizaria</taxon>
        <taxon>Cercozoa</taxon>
        <taxon>Chlorarachniophyceae</taxon>
        <taxon>Lotharella</taxon>
    </lineage>
</organism>
<evidence type="ECO:0000256" key="11">
    <source>
        <dbReference type="ARBA" id="ARBA00023316"/>
    </source>
</evidence>
<evidence type="ECO:0000256" key="1">
    <source>
        <dbReference type="ARBA" id="ARBA00004401"/>
    </source>
</evidence>